<keyword evidence="2" id="KW-1185">Reference proteome</keyword>
<sequence length="299" mass="34016">MVKILDEVQQKAIYNGWLTGASKTALAQQFNVSARTIGRVINRKLAEFPKKRDVKQKPKVSDTVPRMIGSESFITVVYEGRVFMAGETHPNFKKAHEMLKAGDVKGAVTCLDTQEAIRTYSKGNIKIIGHQLLYKDVVFDSDITQRIIREMYNDRPYEHLVNFFERLMRNPSRDAVYQLYGFLVHNDIELTDDGCFLAWKRVRDNYKDLATGKFDNSPGVTVSMPRNMVDEDKTRTCSTGLHVAAKSYLPHYGGGVGRVIQVKVDPADVVAIPVDYNNAKMRVCRYKVMIDVTYGFSHY</sequence>
<proteinExistence type="predicted"/>
<dbReference type="Proteomes" id="UP000203408">
    <property type="component" value="Segment"/>
</dbReference>
<dbReference type="EMBL" id="KT001918">
    <property type="protein sequence ID" value="AKU44305.1"/>
    <property type="molecule type" value="Genomic_DNA"/>
</dbReference>
<organism evidence="1 2">
    <name type="scientific">Klebsiella phage Matisse</name>
    <dbReference type="NCBI Taxonomy" id="1675607"/>
    <lineage>
        <taxon>Viruses</taxon>
        <taxon>Duplodnaviria</taxon>
        <taxon>Heunggongvirae</taxon>
        <taxon>Uroviricota</taxon>
        <taxon>Caudoviricetes</taxon>
        <taxon>Pantevenvirales</taxon>
        <taxon>Straboviridae</taxon>
        <taxon>Slopekvirus</taxon>
        <taxon>Slopekvirus matisse</taxon>
    </lineage>
</organism>
<protein>
    <submittedName>
        <fullName evidence="1">RIIB protein</fullName>
    </submittedName>
</protein>
<evidence type="ECO:0000313" key="2">
    <source>
        <dbReference type="Proteomes" id="UP000203408"/>
    </source>
</evidence>
<dbReference type="RefSeq" id="YP_009194245.1">
    <property type="nucleotide sequence ID" value="NC_028750.1"/>
</dbReference>
<gene>
    <name evidence="1" type="ORF">CPT_Matisse1</name>
</gene>
<reference evidence="1 2" key="1">
    <citation type="journal article" date="2015" name="Genome Announc.">
        <title>Complete Genome Sequence of Carbapenemase-Producing Klebsiella pneumoniae Myophage Matisse.</title>
        <authorList>
            <person name="Provasek V.E."/>
            <person name="Lessor L.E."/>
            <person name="Cahill J.L."/>
            <person name="Rasche E.S."/>
            <person name="Kuty Everett G.F."/>
        </authorList>
    </citation>
    <scope>NUCLEOTIDE SEQUENCE [LARGE SCALE GENOMIC DNA]</scope>
</reference>
<evidence type="ECO:0000313" key="1">
    <source>
        <dbReference type="EMBL" id="AKU44305.1"/>
    </source>
</evidence>
<dbReference type="KEGG" id="vg:26613464"/>
<dbReference type="GeneID" id="26613464"/>
<accession>A0A0K1LQ83</accession>
<name>A0A0K1LQ83_9CAUD</name>